<proteinExistence type="predicted"/>
<name>A0A2C9VX92_MANES</name>
<organism evidence="1">
    <name type="scientific">Manihot esculenta</name>
    <name type="common">Cassava</name>
    <name type="synonym">Jatropha manihot</name>
    <dbReference type="NCBI Taxonomy" id="3983"/>
    <lineage>
        <taxon>Eukaryota</taxon>
        <taxon>Viridiplantae</taxon>
        <taxon>Streptophyta</taxon>
        <taxon>Embryophyta</taxon>
        <taxon>Tracheophyta</taxon>
        <taxon>Spermatophyta</taxon>
        <taxon>Magnoliopsida</taxon>
        <taxon>eudicotyledons</taxon>
        <taxon>Gunneridae</taxon>
        <taxon>Pentapetalae</taxon>
        <taxon>rosids</taxon>
        <taxon>fabids</taxon>
        <taxon>Malpighiales</taxon>
        <taxon>Euphorbiaceae</taxon>
        <taxon>Crotonoideae</taxon>
        <taxon>Manihoteae</taxon>
        <taxon>Manihot</taxon>
    </lineage>
</organism>
<accession>A0A2C9VX92</accession>
<evidence type="ECO:0000313" key="1">
    <source>
        <dbReference type="EMBL" id="OAY50983.1"/>
    </source>
</evidence>
<dbReference type="AlphaFoldDB" id="A0A2C9VX92"/>
<dbReference type="EMBL" id="CM004391">
    <property type="protein sequence ID" value="OAY50983.1"/>
    <property type="molecule type" value="Genomic_DNA"/>
</dbReference>
<protein>
    <submittedName>
        <fullName evidence="1">Uncharacterized protein</fullName>
    </submittedName>
</protein>
<sequence length="88" mass="9921">MNYGWFCFGYTSPKRSEPLFGSDLWLHVHVAVVSWSYGLSSLLSFSLPSYGLIATTGDPFQNLSIGYFLRQPVIPKEQDIGRVFAIRS</sequence>
<reference evidence="1" key="1">
    <citation type="submission" date="2016-02" db="EMBL/GenBank/DDBJ databases">
        <title>WGS assembly of Manihot esculenta.</title>
        <authorList>
            <person name="Bredeson J.V."/>
            <person name="Prochnik S.E."/>
            <person name="Lyons J.B."/>
            <person name="Schmutz J."/>
            <person name="Grimwood J."/>
            <person name="Vrebalov J."/>
            <person name="Bart R.S."/>
            <person name="Amuge T."/>
            <person name="Ferguson M.E."/>
            <person name="Green R."/>
            <person name="Putnam N."/>
            <person name="Stites J."/>
            <person name="Rounsley S."/>
            <person name="Rokhsar D.S."/>
        </authorList>
    </citation>
    <scope>NUCLEOTIDE SEQUENCE [LARGE SCALE GENOMIC DNA]</scope>
    <source>
        <tissue evidence="1">Leaf</tissue>
    </source>
</reference>
<gene>
    <name evidence="1" type="ORF">MANES_05G178000</name>
</gene>